<dbReference type="EMBL" id="BART01018254">
    <property type="protein sequence ID" value="GAG87814.1"/>
    <property type="molecule type" value="Genomic_DNA"/>
</dbReference>
<reference evidence="1" key="1">
    <citation type="journal article" date="2014" name="Front. Microbiol.">
        <title>High frequency of phylogenetically diverse reductive dehalogenase-homologous genes in deep subseafloor sedimentary metagenomes.</title>
        <authorList>
            <person name="Kawai M."/>
            <person name="Futagami T."/>
            <person name="Toyoda A."/>
            <person name="Takaki Y."/>
            <person name="Nishi S."/>
            <person name="Hori S."/>
            <person name="Arai W."/>
            <person name="Tsubouchi T."/>
            <person name="Morono Y."/>
            <person name="Uchiyama I."/>
            <person name="Ito T."/>
            <person name="Fujiyama A."/>
            <person name="Inagaki F."/>
            <person name="Takami H."/>
        </authorList>
    </citation>
    <scope>NUCLEOTIDE SEQUENCE</scope>
    <source>
        <strain evidence="1">Expedition CK06-06</strain>
    </source>
</reference>
<feature type="non-terminal residue" evidence="1">
    <location>
        <position position="36"/>
    </location>
</feature>
<dbReference type="AlphaFoldDB" id="X1AXD0"/>
<sequence>MQDLGAVTNAQLLAAGQQPLMKVEIYDNGDWIEPWI</sequence>
<gene>
    <name evidence="1" type="ORF">S01H4_34491</name>
</gene>
<protein>
    <submittedName>
        <fullName evidence="1">Uncharacterized protein</fullName>
    </submittedName>
</protein>
<name>X1AXD0_9ZZZZ</name>
<comment type="caution">
    <text evidence="1">The sequence shown here is derived from an EMBL/GenBank/DDBJ whole genome shotgun (WGS) entry which is preliminary data.</text>
</comment>
<accession>X1AXD0</accession>
<evidence type="ECO:0000313" key="1">
    <source>
        <dbReference type="EMBL" id="GAG87814.1"/>
    </source>
</evidence>
<proteinExistence type="predicted"/>
<organism evidence="1">
    <name type="scientific">marine sediment metagenome</name>
    <dbReference type="NCBI Taxonomy" id="412755"/>
    <lineage>
        <taxon>unclassified sequences</taxon>
        <taxon>metagenomes</taxon>
        <taxon>ecological metagenomes</taxon>
    </lineage>
</organism>